<proteinExistence type="predicted"/>
<evidence type="ECO:0000313" key="3">
    <source>
        <dbReference type="Proteomes" id="UP000650628"/>
    </source>
</evidence>
<feature type="transmembrane region" description="Helical" evidence="1">
    <location>
        <begin position="108"/>
        <end position="126"/>
    </location>
</feature>
<keyword evidence="3" id="KW-1185">Reference proteome</keyword>
<keyword evidence="1" id="KW-1133">Transmembrane helix</keyword>
<dbReference type="Proteomes" id="UP000650628">
    <property type="component" value="Unassembled WGS sequence"/>
</dbReference>
<keyword evidence="1" id="KW-0812">Transmembrane</keyword>
<evidence type="ECO:0000313" key="2">
    <source>
        <dbReference type="EMBL" id="GII33474.1"/>
    </source>
</evidence>
<organism evidence="2 3">
    <name type="scientific">Planotetraspora mira</name>
    <dbReference type="NCBI Taxonomy" id="58121"/>
    <lineage>
        <taxon>Bacteria</taxon>
        <taxon>Bacillati</taxon>
        <taxon>Actinomycetota</taxon>
        <taxon>Actinomycetes</taxon>
        <taxon>Streptosporangiales</taxon>
        <taxon>Streptosporangiaceae</taxon>
        <taxon>Planotetraspora</taxon>
    </lineage>
</organism>
<reference evidence="2 3" key="1">
    <citation type="submission" date="2021-01" db="EMBL/GenBank/DDBJ databases">
        <title>Whole genome shotgun sequence of Planotetraspora mira NBRC 15435.</title>
        <authorList>
            <person name="Komaki H."/>
            <person name="Tamura T."/>
        </authorList>
    </citation>
    <scope>NUCLEOTIDE SEQUENCE [LARGE SCALE GENOMIC DNA]</scope>
    <source>
        <strain evidence="2 3">NBRC 15435</strain>
    </source>
</reference>
<gene>
    <name evidence="2" type="ORF">Pmi06nite_69160</name>
</gene>
<evidence type="ECO:0000256" key="1">
    <source>
        <dbReference type="SAM" id="Phobius"/>
    </source>
</evidence>
<comment type="caution">
    <text evidence="2">The sequence shown here is derived from an EMBL/GenBank/DDBJ whole genome shotgun (WGS) entry which is preliminary data.</text>
</comment>
<feature type="transmembrane region" description="Helical" evidence="1">
    <location>
        <begin position="83"/>
        <end position="102"/>
    </location>
</feature>
<dbReference type="RefSeq" id="WP_203957310.1">
    <property type="nucleotide sequence ID" value="NZ_BOOO01000040.1"/>
</dbReference>
<accession>A0A8J3TW33</accession>
<dbReference type="AlphaFoldDB" id="A0A8J3TW33"/>
<sequence length="186" mass="20895">MDMDKIRFHVEEMSRLFGVKPPEVIHGTPPEGADCILRRLGKSSVIVIGDTFDALPERLQDADIAWLVAASDRERSRKDGVSIRRALVIGLVVGTLVAPFVILFDSFIPAVVAIVAVVIVMSPYALRQRIYGLDRRVAKVCGEEMVRHFFDYWQEHPPQMRGLYRLVMKLQPSLAKRAARLASANL</sequence>
<dbReference type="EMBL" id="BOOO01000040">
    <property type="protein sequence ID" value="GII33474.1"/>
    <property type="molecule type" value="Genomic_DNA"/>
</dbReference>
<name>A0A8J3TW33_9ACTN</name>
<protein>
    <submittedName>
        <fullName evidence="2">Uncharacterized protein</fullName>
    </submittedName>
</protein>
<keyword evidence="1" id="KW-0472">Membrane</keyword>